<reference evidence="1 2" key="1">
    <citation type="journal article" date="2014" name="Int. J. Syst. Evol. Microbiol.">
        <title>Complete genome sequence of Corynebacterium casei LMG S-19264T (=DSM 44701T), isolated from a smear-ripened cheese.</title>
        <authorList>
            <consortium name="US DOE Joint Genome Institute (JGI-PGF)"/>
            <person name="Walter F."/>
            <person name="Albersmeier A."/>
            <person name="Kalinowski J."/>
            <person name="Ruckert C."/>
        </authorList>
    </citation>
    <scope>NUCLEOTIDE SEQUENCE [LARGE SCALE GENOMIC DNA]</scope>
    <source>
        <strain evidence="1 2">CGMCC 1.12925</strain>
    </source>
</reference>
<protein>
    <submittedName>
        <fullName evidence="1">Uncharacterized protein</fullName>
    </submittedName>
</protein>
<gene>
    <name evidence="1" type="ORF">GCM10010831_04180</name>
</gene>
<name>A0A916ZNR9_9FLAO</name>
<proteinExistence type="predicted"/>
<evidence type="ECO:0000313" key="2">
    <source>
        <dbReference type="Proteomes" id="UP000599688"/>
    </source>
</evidence>
<accession>A0A916ZNR9</accession>
<keyword evidence="2" id="KW-1185">Reference proteome</keyword>
<dbReference type="AlphaFoldDB" id="A0A916ZNR9"/>
<evidence type="ECO:0000313" key="1">
    <source>
        <dbReference type="EMBL" id="GGE05653.1"/>
    </source>
</evidence>
<sequence>MPIFFPINPDIIYLLLLLKIEKTGLTKSPAKIYCILNYTFISTSTPLGNSSFINASIVFEDEL</sequence>
<organism evidence="1 2">
    <name type="scientific">Psychroflexus salis</name>
    <dbReference type="NCBI Taxonomy" id="1526574"/>
    <lineage>
        <taxon>Bacteria</taxon>
        <taxon>Pseudomonadati</taxon>
        <taxon>Bacteroidota</taxon>
        <taxon>Flavobacteriia</taxon>
        <taxon>Flavobacteriales</taxon>
        <taxon>Flavobacteriaceae</taxon>
        <taxon>Psychroflexus</taxon>
    </lineage>
</organism>
<dbReference type="Proteomes" id="UP000599688">
    <property type="component" value="Unassembled WGS sequence"/>
</dbReference>
<comment type="caution">
    <text evidence="1">The sequence shown here is derived from an EMBL/GenBank/DDBJ whole genome shotgun (WGS) entry which is preliminary data.</text>
</comment>
<dbReference type="EMBL" id="BMGL01000002">
    <property type="protein sequence ID" value="GGE05653.1"/>
    <property type="molecule type" value="Genomic_DNA"/>
</dbReference>